<dbReference type="GO" id="GO:0016491">
    <property type="term" value="F:oxidoreductase activity"/>
    <property type="evidence" value="ECO:0007669"/>
    <property type="project" value="UniProtKB-KW"/>
</dbReference>
<evidence type="ECO:0000256" key="2">
    <source>
        <dbReference type="ARBA" id="ARBA00023002"/>
    </source>
</evidence>
<dbReference type="PRINTS" id="PR00080">
    <property type="entry name" value="SDRFAMILY"/>
</dbReference>
<dbReference type="SUPFAM" id="SSF51735">
    <property type="entry name" value="NAD(P)-binding Rossmann-fold domains"/>
    <property type="match status" value="1"/>
</dbReference>
<dbReference type="Proteomes" id="UP000528457">
    <property type="component" value="Unassembled WGS sequence"/>
</dbReference>
<evidence type="ECO:0000256" key="1">
    <source>
        <dbReference type="ARBA" id="ARBA00006484"/>
    </source>
</evidence>
<evidence type="ECO:0000313" key="4">
    <source>
        <dbReference type="EMBL" id="MBB6522586.1"/>
    </source>
</evidence>
<evidence type="ECO:0000256" key="3">
    <source>
        <dbReference type="ARBA" id="ARBA00023027"/>
    </source>
</evidence>
<comment type="similarity">
    <text evidence="1">Belongs to the short-chain dehydrogenases/reductases (SDR) family.</text>
</comment>
<dbReference type="EMBL" id="JACHHT010000002">
    <property type="protein sequence ID" value="MBB6522586.1"/>
    <property type="molecule type" value="Genomic_DNA"/>
</dbReference>
<keyword evidence="5" id="KW-1185">Reference proteome</keyword>
<dbReference type="FunCoup" id="A0A7X0MWC7">
    <property type="interactions" value="88"/>
</dbReference>
<dbReference type="PROSITE" id="PS00061">
    <property type="entry name" value="ADH_SHORT"/>
    <property type="match status" value="1"/>
</dbReference>
<dbReference type="PANTHER" id="PTHR43477:SF4">
    <property type="entry name" value="DEHYDROGENASE_REDUCTASE SDR FAMILY MEMBER 6"/>
    <property type="match status" value="1"/>
</dbReference>
<evidence type="ECO:0000313" key="5">
    <source>
        <dbReference type="Proteomes" id="UP000528457"/>
    </source>
</evidence>
<dbReference type="Pfam" id="PF13561">
    <property type="entry name" value="adh_short_C2"/>
    <property type="match status" value="1"/>
</dbReference>
<dbReference type="InParanoid" id="A0A7X0MWC7"/>
<dbReference type="InterPro" id="IPR051122">
    <property type="entry name" value="SDR_DHRS6-like"/>
</dbReference>
<dbReference type="EC" id="1.1.1.-" evidence="4"/>
<comment type="caution">
    <text evidence="4">The sequence shown here is derived from an EMBL/GenBank/DDBJ whole genome shotgun (WGS) entry which is preliminary data.</text>
</comment>
<name>A0A7X0MWC7_9GAMM</name>
<organism evidence="4 5">
    <name type="scientific">Pseudoteredinibacter isoporae</name>
    <dbReference type="NCBI Taxonomy" id="570281"/>
    <lineage>
        <taxon>Bacteria</taxon>
        <taxon>Pseudomonadati</taxon>
        <taxon>Pseudomonadota</taxon>
        <taxon>Gammaproteobacteria</taxon>
        <taxon>Cellvibrionales</taxon>
        <taxon>Cellvibrionaceae</taxon>
        <taxon>Pseudoteredinibacter</taxon>
    </lineage>
</organism>
<reference evidence="4 5" key="1">
    <citation type="submission" date="2020-08" db="EMBL/GenBank/DDBJ databases">
        <title>Genomic Encyclopedia of Type Strains, Phase IV (KMG-IV): sequencing the most valuable type-strain genomes for metagenomic binning, comparative biology and taxonomic classification.</title>
        <authorList>
            <person name="Goeker M."/>
        </authorList>
    </citation>
    <scope>NUCLEOTIDE SEQUENCE [LARGE SCALE GENOMIC DNA]</scope>
    <source>
        <strain evidence="4 5">DSM 22368</strain>
    </source>
</reference>
<dbReference type="InterPro" id="IPR036291">
    <property type="entry name" value="NAD(P)-bd_dom_sf"/>
</dbReference>
<accession>A0A7X0MWC7</accession>
<protein>
    <submittedName>
        <fullName evidence="4">2-keto-3-deoxy-L-fuconate dehydrogenase</fullName>
        <ecNumber evidence="4">1.1.1.-</ecNumber>
    </submittedName>
</protein>
<dbReference type="InterPro" id="IPR020904">
    <property type="entry name" value="Sc_DH/Rdtase_CS"/>
</dbReference>
<dbReference type="InterPro" id="IPR002347">
    <property type="entry name" value="SDR_fam"/>
</dbReference>
<dbReference type="FunFam" id="3.40.50.720:FF:000084">
    <property type="entry name" value="Short-chain dehydrogenase reductase"/>
    <property type="match status" value="1"/>
</dbReference>
<proteinExistence type="inferred from homology"/>
<dbReference type="PRINTS" id="PR00081">
    <property type="entry name" value="GDHRDH"/>
</dbReference>
<dbReference type="PANTHER" id="PTHR43477">
    <property type="entry name" value="DIHYDROANTICAPSIN 7-DEHYDROGENASE"/>
    <property type="match status" value="1"/>
</dbReference>
<sequence length="246" mass="26348">MRLQNKTALITAAAAGIGRSTVALFLAEGAEVWAADINQQNLDQLKADFPRVKTVRLDVTDQNAINDFVANTGNIDVLFNCAGFVANGDLLNSCEKDWDFSFELNVKSMYRLCKALLPGMIERGSGNIINMASVAGVSTAVANRLIYSASKAAVVGLTKSIAADYVTQGIRCNAICPGTVDTPSLQDRLNAFENPQQARKDFENRQPIGRLAKPGEIASLALYLASDESSYTTGVAHVIDGGWSNI</sequence>
<gene>
    <name evidence="4" type="ORF">HNR48_002871</name>
</gene>
<keyword evidence="3" id="KW-0520">NAD</keyword>
<keyword evidence="2 4" id="KW-0560">Oxidoreductase</keyword>
<dbReference type="RefSeq" id="WP_166845599.1">
    <property type="nucleotide sequence ID" value="NZ_JAAONY010000002.1"/>
</dbReference>
<dbReference type="Gene3D" id="3.40.50.720">
    <property type="entry name" value="NAD(P)-binding Rossmann-like Domain"/>
    <property type="match status" value="1"/>
</dbReference>
<dbReference type="AlphaFoldDB" id="A0A7X0MWC7"/>